<dbReference type="SUPFAM" id="SSF54506">
    <property type="entry name" value="Diaminopimelate epimerase-like"/>
    <property type="match status" value="2"/>
</dbReference>
<comment type="caution">
    <text evidence="9">Lacks conserved residue(s) required for the propagation of feature annotation.</text>
</comment>
<feature type="site" description="Could be important to modulate the pK values of the two catalytic cysteine residues" evidence="9">
    <location>
        <position position="211"/>
    </location>
</feature>
<dbReference type="Gene3D" id="3.10.310.10">
    <property type="entry name" value="Diaminopimelate Epimerase, Chain A, domain 1"/>
    <property type="match status" value="2"/>
</dbReference>
<feature type="binding site" evidence="9">
    <location>
        <position position="62"/>
    </location>
    <ligand>
        <name>substrate</name>
    </ligand>
</feature>
<dbReference type="PANTHER" id="PTHR31689">
    <property type="entry name" value="DIAMINOPIMELATE EPIMERASE, CHLOROPLASTIC"/>
    <property type="match status" value="1"/>
</dbReference>
<feature type="binding site" evidence="9">
    <location>
        <begin position="211"/>
        <end position="212"/>
    </location>
    <ligand>
        <name>substrate</name>
    </ligand>
</feature>
<proteinExistence type="inferred from homology"/>
<evidence type="ECO:0000256" key="1">
    <source>
        <dbReference type="ARBA" id="ARBA00005196"/>
    </source>
</evidence>
<dbReference type="EMBL" id="VTPS01000001">
    <property type="protein sequence ID" value="TZE83421.1"/>
    <property type="molecule type" value="Genomic_DNA"/>
</dbReference>
<evidence type="ECO:0000256" key="4">
    <source>
        <dbReference type="ARBA" id="ARBA00022490"/>
    </source>
</evidence>
<evidence type="ECO:0000256" key="6">
    <source>
        <dbReference type="ARBA" id="ARBA00023154"/>
    </source>
</evidence>
<dbReference type="AlphaFoldDB" id="A0A5D8QFZ1"/>
<evidence type="ECO:0000256" key="10">
    <source>
        <dbReference type="PROSITE-ProRule" id="PRU10125"/>
    </source>
</evidence>
<comment type="similarity">
    <text evidence="2 9">Belongs to the diaminopimelate epimerase family.</text>
</comment>
<keyword evidence="5 9" id="KW-0028">Amino-acid biosynthesis</keyword>
<accession>A0A5D8QFZ1</accession>
<feature type="site" description="Could be important to modulate the pK values of the two catalytic cysteine residues" evidence="9">
    <location>
        <position position="162"/>
    </location>
</feature>
<keyword evidence="7 9" id="KW-0413">Isomerase</keyword>
<dbReference type="PANTHER" id="PTHR31689:SF0">
    <property type="entry name" value="DIAMINOPIMELATE EPIMERASE"/>
    <property type="match status" value="1"/>
</dbReference>
<feature type="binding site" evidence="9">
    <location>
        <position position="193"/>
    </location>
    <ligand>
        <name>substrate</name>
    </ligand>
</feature>
<dbReference type="InterPro" id="IPR001653">
    <property type="entry name" value="DAP_epimerase_DapF"/>
</dbReference>
<comment type="pathway">
    <text evidence="1 9">Amino-acid biosynthesis; L-lysine biosynthesis via DAP pathway; DL-2,6-diaminopimelate from LL-2,6-diaminopimelate: step 1/1.</text>
</comment>
<dbReference type="InterPro" id="IPR018510">
    <property type="entry name" value="DAP_epimerase_AS"/>
</dbReference>
<dbReference type="Pfam" id="PF01678">
    <property type="entry name" value="DAP_epimerase"/>
    <property type="match status" value="2"/>
</dbReference>
<reference evidence="11 12" key="1">
    <citation type="submission" date="2019-08" db="EMBL/GenBank/DDBJ databases">
        <title>Calorimonas adulescens gen. nov., sp. nov., an anaerobic thermophilic bacterium from Sakhalin hot spring.</title>
        <authorList>
            <person name="Khomyakova M.A."/>
            <person name="Merkel A.Y."/>
            <person name="Novikov A."/>
            <person name="Bonch-Osmolovskaya E.A."/>
            <person name="Slobodkin A.I."/>
        </authorList>
    </citation>
    <scope>NUCLEOTIDE SEQUENCE [LARGE SCALE GENOMIC DNA]</scope>
    <source>
        <strain evidence="11 12">A05MB</strain>
    </source>
</reference>
<evidence type="ECO:0000256" key="9">
    <source>
        <dbReference type="HAMAP-Rule" id="MF_00197"/>
    </source>
</evidence>
<dbReference type="RefSeq" id="WP_149544039.1">
    <property type="nucleotide sequence ID" value="NZ_VTPS01000001.1"/>
</dbReference>
<dbReference type="GO" id="GO:0008837">
    <property type="term" value="F:diaminopimelate epimerase activity"/>
    <property type="evidence" value="ECO:0007669"/>
    <property type="project" value="UniProtKB-UniRule"/>
</dbReference>
<organism evidence="11 12">
    <name type="scientific">Calorimonas adulescens</name>
    <dbReference type="NCBI Taxonomy" id="2606906"/>
    <lineage>
        <taxon>Bacteria</taxon>
        <taxon>Bacillati</taxon>
        <taxon>Bacillota</taxon>
        <taxon>Clostridia</taxon>
        <taxon>Thermoanaerobacterales</taxon>
        <taxon>Thermoanaerobacteraceae</taxon>
        <taxon>Calorimonas</taxon>
    </lineage>
</organism>
<feature type="active site" description="Proton donor" evidence="9">
    <location>
        <position position="71"/>
    </location>
</feature>
<dbReference type="HAMAP" id="MF_00197">
    <property type="entry name" value="DAP_epimerase"/>
    <property type="match status" value="1"/>
</dbReference>
<dbReference type="GO" id="GO:0005829">
    <property type="term" value="C:cytosol"/>
    <property type="evidence" value="ECO:0007669"/>
    <property type="project" value="TreeGrafter"/>
</dbReference>
<evidence type="ECO:0000313" key="12">
    <source>
        <dbReference type="Proteomes" id="UP000322976"/>
    </source>
</evidence>
<feature type="active site" evidence="10">
    <location>
        <position position="71"/>
    </location>
</feature>
<feature type="active site" description="Proton acceptor" evidence="9">
    <location>
        <position position="220"/>
    </location>
</feature>
<evidence type="ECO:0000313" key="11">
    <source>
        <dbReference type="EMBL" id="TZE83421.1"/>
    </source>
</evidence>
<feature type="binding site" evidence="9">
    <location>
        <begin position="221"/>
        <end position="222"/>
    </location>
    <ligand>
        <name>substrate</name>
    </ligand>
</feature>
<dbReference type="FunFam" id="3.10.310.10:FF:000001">
    <property type="entry name" value="Diaminopimelate epimerase"/>
    <property type="match status" value="1"/>
</dbReference>
<comment type="caution">
    <text evidence="11">The sequence shown here is derived from an EMBL/GenBank/DDBJ whole genome shotgun (WGS) entry which is preliminary data.</text>
</comment>
<comment type="catalytic activity">
    <reaction evidence="8 9">
        <text>(2S,6S)-2,6-diaminopimelate = meso-2,6-diaminopimelate</text>
        <dbReference type="Rhea" id="RHEA:15393"/>
        <dbReference type="ChEBI" id="CHEBI:57609"/>
        <dbReference type="ChEBI" id="CHEBI:57791"/>
        <dbReference type="EC" id="5.1.1.7"/>
    </reaction>
</comment>
<sequence>MEFVKMHGTGNDFILINEVEVGWQDIGNIAKRLCDRHFGIGADGLILVCKSNKFDARMRIINADGSEAEMCGNGIRCFAKYVYDRKIVTKKKMEIETLSGVVRPEVVTDDNDKVRMVRVDMGVPHLEPDSVPVRWEGRLINEPIAFGDKTLHISSVNTGVPHTVIFVSDIDSFPIEVYGPVIEKYNIFPVGTNVNFVQVMNRKRLMVRTWERGVGMTMACGSGACASAFISNVLGYIEREVIVSLPGGDLFVEVNNNIYMTGPCVEVFHGDISLWS</sequence>
<keyword evidence="12" id="KW-1185">Reference proteome</keyword>
<evidence type="ECO:0000256" key="2">
    <source>
        <dbReference type="ARBA" id="ARBA00010219"/>
    </source>
</evidence>
<gene>
    <name evidence="9" type="primary">dapF</name>
    <name evidence="11" type="ORF">FWJ32_00605</name>
</gene>
<feature type="binding site" evidence="9">
    <location>
        <position position="11"/>
    </location>
    <ligand>
        <name>substrate</name>
    </ligand>
</feature>
<evidence type="ECO:0000256" key="5">
    <source>
        <dbReference type="ARBA" id="ARBA00022605"/>
    </source>
</evidence>
<dbReference type="Proteomes" id="UP000322976">
    <property type="component" value="Unassembled WGS sequence"/>
</dbReference>
<dbReference type="NCBIfam" id="TIGR00652">
    <property type="entry name" value="DapF"/>
    <property type="match status" value="1"/>
</dbReference>
<dbReference type="UniPathway" id="UPA00034">
    <property type="reaction ID" value="UER00025"/>
</dbReference>
<evidence type="ECO:0000256" key="3">
    <source>
        <dbReference type="ARBA" id="ARBA00013080"/>
    </source>
</evidence>
<name>A0A5D8QFZ1_9THEO</name>
<dbReference type="EC" id="5.1.1.7" evidence="3 9"/>
<evidence type="ECO:0000256" key="8">
    <source>
        <dbReference type="ARBA" id="ARBA00051712"/>
    </source>
</evidence>
<evidence type="ECO:0000256" key="7">
    <source>
        <dbReference type="ARBA" id="ARBA00023235"/>
    </source>
</evidence>
<keyword evidence="4 9" id="KW-0963">Cytoplasm</keyword>
<dbReference type="GO" id="GO:0009089">
    <property type="term" value="P:lysine biosynthetic process via diaminopimelate"/>
    <property type="evidence" value="ECO:0007669"/>
    <property type="project" value="UniProtKB-UniRule"/>
</dbReference>
<protein>
    <recommendedName>
        <fullName evidence="3 9">Diaminopimelate epimerase</fullName>
        <shortName evidence="9">DAP epimerase</shortName>
        <ecNumber evidence="3 9">5.1.1.7</ecNumber>
    </recommendedName>
    <alternativeName>
        <fullName evidence="9">PLP-independent amino acid racemase</fullName>
    </alternativeName>
</protein>
<comment type="subcellular location">
    <subcellularLocation>
        <location evidence="9">Cytoplasm</location>
    </subcellularLocation>
</comment>
<dbReference type="PROSITE" id="PS01326">
    <property type="entry name" value="DAP_EPIMERASE"/>
    <property type="match status" value="1"/>
</dbReference>
<comment type="subunit">
    <text evidence="9">Homodimer.</text>
</comment>
<feature type="binding site" evidence="9">
    <location>
        <begin position="72"/>
        <end position="73"/>
    </location>
    <ligand>
        <name>substrate</name>
    </ligand>
</feature>
<comment type="function">
    <text evidence="9">Catalyzes the stereoinversion of LL-2,6-diaminopimelate (L,L-DAP) to meso-diaminopimelate (meso-DAP), a precursor of L-lysine and an essential component of the bacterial peptidoglycan.</text>
</comment>
<keyword evidence="6 9" id="KW-0457">Lysine biosynthesis</keyword>